<organism evidence="1 2">
    <name type="scientific">Camellia lanceoleosa</name>
    <dbReference type="NCBI Taxonomy" id="1840588"/>
    <lineage>
        <taxon>Eukaryota</taxon>
        <taxon>Viridiplantae</taxon>
        <taxon>Streptophyta</taxon>
        <taxon>Embryophyta</taxon>
        <taxon>Tracheophyta</taxon>
        <taxon>Spermatophyta</taxon>
        <taxon>Magnoliopsida</taxon>
        <taxon>eudicotyledons</taxon>
        <taxon>Gunneridae</taxon>
        <taxon>Pentapetalae</taxon>
        <taxon>asterids</taxon>
        <taxon>Ericales</taxon>
        <taxon>Theaceae</taxon>
        <taxon>Camellia</taxon>
    </lineage>
</organism>
<dbReference type="Proteomes" id="UP001060215">
    <property type="component" value="Chromosome 15"/>
</dbReference>
<keyword evidence="2" id="KW-1185">Reference proteome</keyword>
<name>A0ACC0FDS9_9ERIC</name>
<evidence type="ECO:0000313" key="2">
    <source>
        <dbReference type="Proteomes" id="UP001060215"/>
    </source>
</evidence>
<proteinExistence type="predicted"/>
<reference evidence="1 2" key="1">
    <citation type="journal article" date="2022" name="Plant J.">
        <title>Chromosome-level genome of Camellia lanceoleosa provides a valuable resource for understanding genome evolution and self-incompatibility.</title>
        <authorList>
            <person name="Gong W."/>
            <person name="Xiao S."/>
            <person name="Wang L."/>
            <person name="Liao Z."/>
            <person name="Chang Y."/>
            <person name="Mo W."/>
            <person name="Hu G."/>
            <person name="Li W."/>
            <person name="Zhao G."/>
            <person name="Zhu H."/>
            <person name="Hu X."/>
            <person name="Ji K."/>
            <person name="Xiang X."/>
            <person name="Song Q."/>
            <person name="Yuan D."/>
            <person name="Jin S."/>
            <person name="Zhang L."/>
        </authorList>
    </citation>
    <scope>NUCLEOTIDE SEQUENCE [LARGE SCALE GENOMIC DNA]</scope>
    <source>
        <strain evidence="1">SQ_2022a</strain>
    </source>
</reference>
<sequence>MTITGDGTHILVFPFPAQGHMIPLLDLTHTLASRGLTITILVTPQNLSLLTPLLSEHPTIKTLILPFPAHPSLPPGVENVKDMPAYGFIAMMRAMGELYNPLLNWFHNHPSPPVAIVSDMFLGWTHRLACQLGIRRLLFSPSGATALSVIYSLWRNLPKRDDPNNEDALISFPDVPNSPIYPWWQLTRLYRTYVEGDPVSDFIKDCYLSNMASWGLVVNSFSELERVYLDHLIEVLGHDRVWAVGPLLPPVNDRSGPIERGGSSSVLPTHVSTWLDTCEDRTVVYVCFGSQAVLTNKQMEMLALGLEKSGVKFILCVKEPTKGHVEGQYGLISSGFEDRVVKRGLILRGWAPQVLILTHRAVGVFLTHCGWNSTLEGIFAGVPMLTWPMGADQFVNAKLLVDELGVATRVVEGAQAVPNSDELARLLAGAVSENGVKMIRSLELSEAALEAIKQCGKSSKDMDELIRRLSEEAKHDKSFISSNSNSQT</sequence>
<gene>
    <name evidence="1" type="ORF">LOK49_LG14G00443</name>
</gene>
<dbReference type="EMBL" id="CM045772">
    <property type="protein sequence ID" value="KAI7986820.1"/>
    <property type="molecule type" value="Genomic_DNA"/>
</dbReference>
<accession>A0ACC0FDS9</accession>
<comment type="caution">
    <text evidence="1">The sequence shown here is derived from an EMBL/GenBank/DDBJ whole genome shotgun (WGS) entry which is preliminary data.</text>
</comment>
<protein>
    <submittedName>
        <fullName evidence="1">UDP-glycosyltransferase 89B2</fullName>
    </submittedName>
</protein>
<evidence type="ECO:0000313" key="1">
    <source>
        <dbReference type="EMBL" id="KAI7986820.1"/>
    </source>
</evidence>